<accession>A0AAV4QFY5</accession>
<dbReference type="AlphaFoldDB" id="A0AAV4QFY5"/>
<keyword evidence="2" id="KW-1185">Reference proteome</keyword>
<reference evidence="1 2" key="1">
    <citation type="submission" date="2021-06" db="EMBL/GenBank/DDBJ databases">
        <title>Caerostris extrusa draft genome.</title>
        <authorList>
            <person name="Kono N."/>
            <person name="Arakawa K."/>
        </authorList>
    </citation>
    <scope>NUCLEOTIDE SEQUENCE [LARGE SCALE GENOMIC DNA]</scope>
</reference>
<evidence type="ECO:0000313" key="2">
    <source>
        <dbReference type="Proteomes" id="UP001054945"/>
    </source>
</evidence>
<evidence type="ECO:0000313" key="1">
    <source>
        <dbReference type="EMBL" id="GIY07739.1"/>
    </source>
</evidence>
<comment type="caution">
    <text evidence="1">The sequence shown here is derived from an EMBL/GenBank/DDBJ whole genome shotgun (WGS) entry which is preliminary data.</text>
</comment>
<protein>
    <submittedName>
        <fullName evidence="1">Uncharacterized protein</fullName>
    </submittedName>
</protein>
<name>A0AAV4QFY5_CAEEX</name>
<dbReference type="Proteomes" id="UP001054945">
    <property type="component" value="Unassembled WGS sequence"/>
</dbReference>
<organism evidence="1 2">
    <name type="scientific">Caerostris extrusa</name>
    <name type="common">Bark spider</name>
    <name type="synonym">Caerostris bankana</name>
    <dbReference type="NCBI Taxonomy" id="172846"/>
    <lineage>
        <taxon>Eukaryota</taxon>
        <taxon>Metazoa</taxon>
        <taxon>Ecdysozoa</taxon>
        <taxon>Arthropoda</taxon>
        <taxon>Chelicerata</taxon>
        <taxon>Arachnida</taxon>
        <taxon>Araneae</taxon>
        <taxon>Araneomorphae</taxon>
        <taxon>Entelegynae</taxon>
        <taxon>Araneoidea</taxon>
        <taxon>Araneidae</taxon>
        <taxon>Caerostris</taxon>
    </lineage>
</organism>
<dbReference type="EMBL" id="BPLR01006147">
    <property type="protein sequence ID" value="GIY07739.1"/>
    <property type="molecule type" value="Genomic_DNA"/>
</dbReference>
<gene>
    <name evidence="1" type="ORF">CEXT_106561</name>
</gene>
<proteinExistence type="predicted"/>
<sequence>MNFNRCSKDLSCPVNSSSKRLDLEVVYEPKVTSNASLDSQLFQLPDTTLISESIQRVKQIPPIQTILLNSVEESKAKGWRGGGDPPLRLISEVSQLIPMVPEPCSGKDINPWLIVGVMPLRHLP</sequence>